<dbReference type="OMA" id="DIVLLRM"/>
<dbReference type="eggNOG" id="ENOG502SD7X">
    <property type="taxonomic scope" value="Eukaryota"/>
</dbReference>
<dbReference type="GeneID" id="4703794"/>
<sequence length="369" mass="40738">MSRKFIFLVGAPTSHSLRWDEDELLDRPIYPFSDPTTPEQGTRAVSNGEAVKWMLLQDVTAPARNHHQFSLGSNGDALFFTTQDLTLADAALNVASEKSAISRFYDHSFAVYETSEISTTGLHATMSVLESGSWADSTGTSSATPSDRGTPALGSVSIAGGISDLGDIPSATYLQSIIPQTMTMNLVVGIIVVHPPRRIVTRQWKRELDLVEVVVGDETKTGFGVTFWLNPADEAPANHQYDSDAQELRKTLSSLRPRDIVLLRTVGLSSFRERVYGQSLRRGVTTVELLHRQRVDATDAGGFYSARRLHHLAGDEAQSEDPLLLKVRKVREWIRRFVDTAPDRVGGEHDSFEKRGQPALLLLPPDTQE</sequence>
<keyword evidence="2" id="KW-1185">Reference proteome</keyword>
<proteinExistence type="predicted"/>
<dbReference type="VEuPathDB" id="FungiDB:ACLA_050600"/>
<reference evidence="1 2" key="1">
    <citation type="journal article" date="2008" name="PLoS Genet.">
        <title>Genomic islands in the pathogenic filamentous fungus Aspergillus fumigatus.</title>
        <authorList>
            <person name="Fedorova N.D."/>
            <person name="Khaldi N."/>
            <person name="Joardar V.S."/>
            <person name="Maiti R."/>
            <person name="Amedeo P."/>
            <person name="Anderson M.J."/>
            <person name="Crabtree J."/>
            <person name="Silva J.C."/>
            <person name="Badger J.H."/>
            <person name="Albarraq A."/>
            <person name="Angiuoli S."/>
            <person name="Bussey H."/>
            <person name="Bowyer P."/>
            <person name="Cotty P.J."/>
            <person name="Dyer P.S."/>
            <person name="Egan A."/>
            <person name="Galens K."/>
            <person name="Fraser-Liggett C.M."/>
            <person name="Haas B.J."/>
            <person name="Inman J.M."/>
            <person name="Kent R."/>
            <person name="Lemieux S."/>
            <person name="Malavazi I."/>
            <person name="Orvis J."/>
            <person name="Roemer T."/>
            <person name="Ronning C.M."/>
            <person name="Sundaram J.P."/>
            <person name="Sutton G."/>
            <person name="Turner G."/>
            <person name="Venter J.C."/>
            <person name="White O.R."/>
            <person name="Whitty B.R."/>
            <person name="Youngman P."/>
            <person name="Wolfe K.H."/>
            <person name="Goldman G.H."/>
            <person name="Wortman J.R."/>
            <person name="Jiang B."/>
            <person name="Denning D.W."/>
            <person name="Nierman W.C."/>
        </authorList>
    </citation>
    <scope>NUCLEOTIDE SEQUENCE [LARGE SCALE GENOMIC DNA]</scope>
    <source>
        <strain evidence="2">ATCC 1007 / CBS 513.65 / DSM 816 / NCTC 3887 / NRRL 1</strain>
    </source>
</reference>
<evidence type="ECO:0000313" key="1">
    <source>
        <dbReference type="EMBL" id="EAW10588.1"/>
    </source>
</evidence>
<organism evidence="1 2">
    <name type="scientific">Aspergillus clavatus (strain ATCC 1007 / CBS 513.65 / DSM 816 / NCTC 3887 / NRRL 1 / QM 1276 / 107)</name>
    <dbReference type="NCBI Taxonomy" id="344612"/>
    <lineage>
        <taxon>Eukaryota</taxon>
        <taxon>Fungi</taxon>
        <taxon>Dikarya</taxon>
        <taxon>Ascomycota</taxon>
        <taxon>Pezizomycotina</taxon>
        <taxon>Eurotiomycetes</taxon>
        <taxon>Eurotiomycetidae</taxon>
        <taxon>Eurotiales</taxon>
        <taxon>Aspergillaceae</taxon>
        <taxon>Aspergillus</taxon>
        <taxon>Aspergillus subgen. Fumigati</taxon>
    </lineage>
</organism>
<dbReference type="EMBL" id="DS027054">
    <property type="protein sequence ID" value="EAW10588.1"/>
    <property type="molecule type" value="Genomic_DNA"/>
</dbReference>
<gene>
    <name evidence="1" type="ORF">ACLA_050600</name>
</gene>
<evidence type="ECO:0000313" key="2">
    <source>
        <dbReference type="Proteomes" id="UP000006701"/>
    </source>
</evidence>
<dbReference type="KEGG" id="act:ACLA_050600"/>
<dbReference type="Proteomes" id="UP000006701">
    <property type="component" value="Unassembled WGS sequence"/>
</dbReference>
<dbReference type="HOGENOM" id="CLU_054588_0_0_1"/>
<accession>A1CI83</accession>
<evidence type="ECO:0008006" key="3">
    <source>
        <dbReference type="Google" id="ProtNLM"/>
    </source>
</evidence>
<dbReference type="OrthoDB" id="5378679at2759"/>
<dbReference type="AlphaFoldDB" id="A1CI83"/>
<name>A1CI83_ASPCL</name>
<dbReference type="RefSeq" id="XP_001272014.1">
    <property type="nucleotide sequence ID" value="XM_001272013.1"/>
</dbReference>
<protein>
    <recommendedName>
        <fullName evidence="3">Nucleic acid-binding protein</fullName>
    </recommendedName>
</protein>